<sequence>MSHLEDYQLKFKNMKRNIVAVGMLLAFSAALWSCSSSDDKTPGQDQTLEQNLTSETQSLVTAVEEISTSEGYKLITLSESTKEGAEDESDDRFSFTRTITLEDIKGVYNYILPTSEAEGSSTKMWGTEFAFEKAEESEFFVINLPQEKAEKPWMLYQEMEGESEMDNDFNVTASQYNSSTVMNIEGFEFDYLLDADINIEEEAAGSIFVDWTMSMSAGMSWDYESEFGFPNGYSVGHEFEFGEEIEFAYNLKKDEEVLFMEEVSYTPGNGEENAEYEYTLTIGNIKIVRNSNSEGYEVYRDGELEEGAVITVLNDDTKEGEGDGEGEEDESDNAFCRGGFDIKITFADESEVILSELIGEETLEQLDEIFSSMHDMYFVNKLVDRVAKEAYEINMSEEAGE</sequence>
<accession>A0A2V3ZS99</accession>
<keyword evidence="2" id="KW-1185">Reference proteome</keyword>
<gene>
    <name evidence="1" type="ORF">DF185_21930</name>
</gene>
<dbReference type="EMBL" id="QFLI01000014">
    <property type="protein sequence ID" value="PXX95754.1"/>
    <property type="molecule type" value="Genomic_DNA"/>
</dbReference>
<organism evidence="1 2">
    <name type="scientific">Marinifilum breve</name>
    <dbReference type="NCBI Taxonomy" id="2184082"/>
    <lineage>
        <taxon>Bacteria</taxon>
        <taxon>Pseudomonadati</taxon>
        <taxon>Bacteroidota</taxon>
        <taxon>Bacteroidia</taxon>
        <taxon>Marinilabiliales</taxon>
        <taxon>Marinifilaceae</taxon>
    </lineage>
</organism>
<comment type="caution">
    <text evidence="1">The sequence shown here is derived from an EMBL/GenBank/DDBJ whole genome shotgun (WGS) entry which is preliminary data.</text>
</comment>
<evidence type="ECO:0000313" key="1">
    <source>
        <dbReference type="EMBL" id="PXX95754.1"/>
    </source>
</evidence>
<dbReference type="AlphaFoldDB" id="A0A2V3ZS99"/>
<dbReference type="Proteomes" id="UP000248079">
    <property type="component" value="Unassembled WGS sequence"/>
</dbReference>
<evidence type="ECO:0000313" key="2">
    <source>
        <dbReference type="Proteomes" id="UP000248079"/>
    </source>
</evidence>
<proteinExistence type="predicted"/>
<reference evidence="1 2" key="1">
    <citation type="submission" date="2018-05" db="EMBL/GenBank/DDBJ databases">
        <title>Marinifilum breve JC075T sp. nov., a marine bacterium isolated from Yongle Blue Hole in the South China Sea.</title>
        <authorList>
            <person name="Fu T."/>
        </authorList>
    </citation>
    <scope>NUCLEOTIDE SEQUENCE [LARGE SCALE GENOMIC DNA]</scope>
    <source>
        <strain evidence="1 2">JC075</strain>
    </source>
</reference>
<name>A0A2V3ZS99_9BACT</name>
<protein>
    <submittedName>
        <fullName evidence="1">Uncharacterized protein</fullName>
    </submittedName>
</protein>